<evidence type="ECO:0000259" key="2">
    <source>
        <dbReference type="Pfam" id="PF01855"/>
    </source>
</evidence>
<dbReference type="InterPro" id="IPR029061">
    <property type="entry name" value="THDP-binding"/>
</dbReference>
<sequence length="403" mass="44898">MAVELIKERKAVAMTGNQAIAEAMRQINYDVAAAYPISPQTELMGFFAEYLANGLVDTEFITVESEHSAMSAVIGAAAAGARAMTATAAQGLLYMYENLPIASNWRLPITMVLVNRALSAPLNIHCDHGDAMTARDSGWIQLFTENSQEAYHSLIMAVKIAESALLPAIVNMEGYIVSHTIGNVNLLTDAEVREFIGESDWRKNVPHPLLDTDNPVTYGATALPDYYTELKYPQHLATFEAKEHVKRVLEEFNRLAGTNYQVIEHYKLDDADFAIVVMGSTAGVARTAADQLREKGIKAGVLKIRLFRPFPYEEIAEALKHIKAVAVLDRHDSMNGLASPLYQDIASALYHLPERPMLHDFIYGLGGREVTVEDMLKAFNRLINIYTGRETRDRFTEYLQVRE</sequence>
<keyword evidence="4" id="KW-0670">Pyruvate</keyword>
<dbReference type="InterPro" id="IPR050722">
    <property type="entry name" value="Pyruvate:ferred/Flavod_OxRd"/>
</dbReference>
<dbReference type="Gene3D" id="3.40.50.920">
    <property type="match status" value="1"/>
</dbReference>
<gene>
    <name evidence="4" type="primary">porA</name>
    <name evidence="4" type="ORF">EYH37_02350</name>
</gene>
<dbReference type="FunFam" id="3.40.50.920:FF:000010">
    <property type="entry name" value="Pyruvate ferredoxin oxidoreductase, alpha subunit"/>
    <property type="match status" value="1"/>
</dbReference>
<evidence type="ECO:0000313" key="5">
    <source>
        <dbReference type="Proteomes" id="UP000606463"/>
    </source>
</evidence>
<feature type="domain" description="Pyruvate:ferredoxin oxidoreductase core" evidence="3">
    <location>
        <begin position="271"/>
        <end position="375"/>
    </location>
</feature>
<reference evidence="4" key="1">
    <citation type="journal article" date="2020" name="ISME J.">
        <title>Gammaproteobacteria mediating utilization of methyl-, sulfur- and petroleum organic compounds in deep ocean hydrothermal plumes.</title>
        <authorList>
            <person name="Zhou Z."/>
            <person name="Liu Y."/>
            <person name="Pan J."/>
            <person name="Cron B.R."/>
            <person name="Toner B.M."/>
            <person name="Anantharaman K."/>
            <person name="Breier J.A."/>
            <person name="Dick G.J."/>
            <person name="Li M."/>
        </authorList>
    </citation>
    <scope>NUCLEOTIDE SEQUENCE</scope>
    <source>
        <strain evidence="4">SZUA-1501</strain>
    </source>
</reference>
<dbReference type="Gene3D" id="3.40.50.970">
    <property type="match status" value="1"/>
</dbReference>
<dbReference type="InterPro" id="IPR002880">
    <property type="entry name" value="Pyrv_Fd/Flavodoxin_OxRdtase_N"/>
</dbReference>
<name>A0A9D0YQM4_AQUAO</name>
<dbReference type="Pfam" id="PF17147">
    <property type="entry name" value="PFOR_II"/>
    <property type="match status" value="1"/>
</dbReference>
<proteinExistence type="predicted"/>
<evidence type="ECO:0000256" key="1">
    <source>
        <dbReference type="ARBA" id="ARBA00023002"/>
    </source>
</evidence>
<dbReference type="Proteomes" id="UP000606463">
    <property type="component" value="Unassembled WGS sequence"/>
</dbReference>
<dbReference type="GO" id="GO:0006979">
    <property type="term" value="P:response to oxidative stress"/>
    <property type="evidence" value="ECO:0007669"/>
    <property type="project" value="TreeGrafter"/>
</dbReference>
<dbReference type="CDD" id="cd07034">
    <property type="entry name" value="TPP_PYR_PFOR_IOR-alpha_like"/>
    <property type="match status" value="1"/>
</dbReference>
<feature type="domain" description="Pyruvate flavodoxin/ferredoxin oxidoreductase pyrimidine binding" evidence="2">
    <location>
        <begin position="22"/>
        <end position="248"/>
    </location>
</feature>
<dbReference type="Pfam" id="PF01855">
    <property type="entry name" value="POR_N"/>
    <property type="match status" value="1"/>
</dbReference>
<dbReference type="FunFam" id="3.40.50.970:FF:000012">
    <property type="entry name" value="Pyruvate:ferredoxin (Flavodoxin) oxidoreductase"/>
    <property type="match status" value="1"/>
</dbReference>
<evidence type="ECO:0000313" key="4">
    <source>
        <dbReference type="EMBL" id="HIP98194.1"/>
    </source>
</evidence>
<keyword evidence="1" id="KW-0560">Oxidoreductase</keyword>
<protein>
    <submittedName>
        <fullName evidence="4">Pyruvate ferredoxin oxidoreductase</fullName>
    </submittedName>
</protein>
<evidence type="ECO:0000259" key="3">
    <source>
        <dbReference type="Pfam" id="PF17147"/>
    </source>
</evidence>
<dbReference type="SUPFAM" id="SSF52922">
    <property type="entry name" value="TK C-terminal domain-like"/>
    <property type="match status" value="1"/>
</dbReference>
<dbReference type="AlphaFoldDB" id="A0A9D0YQM4"/>
<dbReference type="PANTHER" id="PTHR32154">
    <property type="entry name" value="PYRUVATE-FLAVODOXIN OXIDOREDUCTASE-RELATED"/>
    <property type="match status" value="1"/>
</dbReference>
<dbReference type="GO" id="GO:0016903">
    <property type="term" value="F:oxidoreductase activity, acting on the aldehyde or oxo group of donors"/>
    <property type="evidence" value="ECO:0007669"/>
    <property type="project" value="UniProtKB-ARBA"/>
</dbReference>
<dbReference type="EMBL" id="DQVE01000023">
    <property type="protein sequence ID" value="HIP98194.1"/>
    <property type="molecule type" value="Genomic_DNA"/>
</dbReference>
<dbReference type="InterPro" id="IPR033412">
    <property type="entry name" value="PFOR_II"/>
</dbReference>
<comment type="caution">
    <text evidence="4">The sequence shown here is derived from an EMBL/GenBank/DDBJ whole genome shotgun (WGS) entry which is preliminary data.</text>
</comment>
<dbReference type="SUPFAM" id="SSF52518">
    <property type="entry name" value="Thiamin diphosphate-binding fold (THDP-binding)"/>
    <property type="match status" value="1"/>
</dbReference>
<dbReference type="GO" id="GO:0019752">
    <property type="term" value="P:carboxylic acid metabolic process"/>
    <property type="evidence" value="ECO:0007669"/>
    <property type="project" value="UniProtKB-ARBA"/>
</dbReference>
<dbReference type="InterPro" id="IPR009014">
    <property type="entry name" value="Transketo_C/PFOR_II"/>
</dbReference>
<organism evidence="4 5">
    <name type="scientific">Aquifex aeolicus</name>
    <dbReference type="NCBI Taxonomy" id="63363"/>
    <lineage>
        <taxon>Bacteria</taxon>
        <taxon>Pseudomonadati</taxon>
        <taxon>Aquificota</taxon>
        <taxon>Aquificia</taxon>
        <taxon>Aquificales</taxon>
        <taxon>Aquificaceae</taxon>
        <taxon>Aquifex</taxon>
    </lineage>
</organism>
<dbReference type="PANTHER" id="PTHR32154:SF0">
    <property type="entry name" value="PYRUVATE-FLAVODOXIN OXIDOREDUCTASE-RELATED"/>
    <property type="match status" value="1"/>
</dbReference>
<accession>A0A9D0YQM4</accession>